<feature type="signal peptide" evidence="1">
    <location>
        <begin position="1"/>
        <end position="20"/>
    </location>
</feature>
<keyword evidence="1" id="KW-0732">Signal</keyword>
<feature type="chain" id="PRO_5026014047" description="Secreted protein" evidence="1">
    <location>
        <begin position="21"/>
        <end position="180"/>
    </location>
</feature>
<dbReference type="AlphaFoldDB" id="A0A6G5A376"/>
<organism evidence="2">
    <name type="scientific">Rhipicephalus microplus</name>
    <name type="common">Cattle tick</name>
    <name type="synonym">Boophilus microplus</name>
    <dbReference type="NCBI Taxonomy" id="6941"/>
    <lineage>
        <taxon>Eukaryota</taxon>
        <taxon>Metazoa</taxon>
        <taxon>Ecdysozoa</taxon>
        <taxon>Arthropoda</taxon>
        <taxon>Chelicerata</taxon>
        <taxon>Arachnida</taxon>
        <taxon>Acari</taxon>
        <taxon>Parasitiformes</taxon>
        <taxon>Ixodida</taxon>
        <taxon>Ixodoidea</taxon>
        <taxon>Ixodidae</taxon>
        <taxon>Rhipicephalinae</taxon>
        <taxon>Rhipicephalus</taxon>
        <taxon>Boophilus</taxon>
    </lineage>
</organism>
<evidence type="ECO:0000313" key="2">
    <source>
        <dbReference type="EMBL" id="NIE44673.1"/>
    </source>
</evidence>
<reference evidence="2" key="1">
    <citation type="submission" date="2020-03" db="EMBL/GenBank/DDBJ databases">
        <title>A transcriptome and proteome of the tick Rhipicephalus microplus shaped by the genetic composition of its hosts and developmental stage.</title>
        <authorList>
            <person name="Garcia G.R."/>
            <person name="Ribeiro J.M.C."/>
            <person name="Maruyama S.R."/>
            <person name="Gardinasse L.G."/>
            <person name="Nelson K."/>
            <person name="Ferreira B.R."/>
            <person name="Andrade T.G."/>
            <person name="Santos I.K.F.M."/>
        </authorList>
    </citation>
    <scope>NUCLEOTIDE SEQUENCE</scope>
    <source>
        <strain evidence="2">NSGR</strain>
        <tissue evidence="2">Salivary glands</tissue>
    </source>
</reference>
<accession>A0A6G5A376</accession>
<evidence type="ECO:0000256" key="1">
    <source>
        <dbReference type="SAM" id="SignalP"/>
    </source>
</evidence>
<name>A0A6G5A376_RHIMP</name>
<sequence length="180" mass="20006">MPPTFHAVSVNLLRLCPSLSLVIQEPHPPYKTSACDSVGMMHNHACILDASISCFKAPPCLKTVVIRAHTSLLPIFANLRFLRHAKLKKKTNCNNETYFVQGVHTHNRHRNNRASEETLGRLSCAVFGSIKTYCPAPRRLTDDPHSFSDFPTTLHSSTNTTYLHTGNCSNSVFGEQGFVV</sequence>
<proteinExistence type="predicted"/>
<evidence type="ECO:0008006" key="3">
    <source>
        <dbReference type="Google" id="ProtNLM"/>
    </source>
</evidence>
<protein>
    <recommendedName>
        <fullName evidence="3">Secreted protein</fullName>
    </recommendedName>
</protein>
<dbReference type="EMBL" id="GIKN01002400">
    <property type="protein sequence ID" value="NIE44673.1"/>
    <property type="molecule type" value="Transcribed_RNA"/>
</dbReference>